<organism evidence="2 3">
    <name type="scientific">Streptomyces turgidiscabies</name>
    <dbReference type="NCBI Taxonomy" id="85558"/>
    <lineage>
        <taxon>Bacteria</taxon>
        <taxon>Bacillati</taxon>
        <taxon>Actinomycetota</taxon>
        <taxon>Actinomycetes</taxon>
        <taxon>Kitasatosporales</taxon>
        <taxon>Streptomycetaceae</taxon>
        <taxon>Streptomyces</taxon>
    </lineage>
</organism>
<dbReference type="EMBL" id="JAUSZS010000004">
    <property type="protein sequence ID" value="MDQ0933250.1"/>
    <property type="molecule type" value="Genomic_DNA"/>
</dbReference>
<reference evidence="2 3" key="1">
    <citation type="submission" date="2023-07" db="EMBL/GenBank/DDBJ databases">
        <title>Comparative genomics of wheat-associated soil bacteria to identify genetic determinants of phenazine resistance.</title>
        <authorList>
            <person name="Mouncey N."/>
        </authorList>
    </citation>
    <scope>NUCLEOTIDE SEQUENCE [LARGE SCALE GENOMIC DNA]</scope>
    <source>
        <strain evidence="2 3">W2I16</strain>
    </source>
</reference>
<feature type="region of interest" description="Disordered" evidence="1">
    <location>
        <begin position="305"/>
        <end position="385"/>
    </location>
</feature>
<comment type="caution">
    <text evidence="2">The sequence shown here is derived from an EMBL/GenBank/DDBJ whole genome shotgun (WGS) entry which is preliminary data.</text>
</comment>
<evidence type="ECO:0000313" key="2">
    <source>
        <dbReference type="EMBL" id="MDQ0933250.1"/>
    </source>
</evidence>
<evidence type="ECO:0000313" key="3">
    <source>
        <dbReference type="Proteomes" id="UP001223072"/>
    </source>
</evidence>
<feature type="region of interest" description="Disordered" evidence="1">
    <location>
        <begin position="124"/>
        <end position="187"/>
    </location>
</feature>
<feature type="region of interest" description="Disordered" evidence="1">
    <location>
        <begin position="217"/>
        <end position="237"/>
    </location>
</feature>
<accession>A0ABU0RMP0</accession>
<gene>
    <name evidence="2" type="ORF">QFZ49_003190</name>
</gene>
<feature type="compositionally biased region" description="Basic and acidic residues" evidence="1">
    <location>
        <begin position="124"/>
        <end position="143"/>
    </location>
</feature>
<dbReference type="Proteomes" id="UP001223072">
    <property type="component" value="Unassembled WGS sequence"/>
</dbReference>
<keyword evidence="3" id="KW-1185">Reference proteome</keyword>
<name>A0ABU0RMP0_9ACTN</name>
<proteinExistence type="predicted"/>
<sequence>MLSGSRLPGVLATGVTRRRAACATSRGRGSRHLLRCSTPLPATDAGNQPSASAPTLGCFSPCCGHGRGGRPGCQRIARTDVNIYVQTMSRWVIKDQPTHRFDVNMINRSDVTWGRGICRVGGDRDPGDEVSHRGRVRQPDHRSVVGRPCRRGIPSVGGDESGRSPKADGTAGKISRTAGHASGPVRADHPAAMPLECGTRALVCFVVEVGEGSLVAAGGGSQASGRANKPGSGSMRMPRLTRRFSLERMPSVFFGRIGGSRAWQRSRARIGRTAWPAGRSPCRSTSSHRSSVRSLGTACGCSCHNPSEPRTPDRQRCPNVTPSSDDKTDGTPRPALLHPSSNGTQAAPPQLTCVFPSRKRQAGAVRLRRDEAGSLLGTSGGQISR</sequence>
<evidence type="ECO:0000256" key="1">
    <source>
        <dbReference type="SAM" id="MobiDB-lite"/>
    </source>
</evidence>
<protein>
    <submittedName>
        <fullName evidence="2">Uncharacterized protein</fullName>
    </submittedName>
</protein>